<name>A0A8D5U5A9_9CREN</name>
<proteinExistence type="predicted"/>
<reference evidence="1 2" key="1">
    <citation type="submission" date="2021-04" db="EMBL/GenBank/DDBJ databases">
        <title>Complete genome sequence of Stygiolobus sp. KN-1.</title>
        <authorList>
            <person name="Nakamura K."/>
            <person name="Sakai H."/>
            <person name="Kurosawa N."/>
        </authorList>
    </citation>
    <scope>NUCLEOTIDE SEQUENCE [LARGE SCALE GENOMIC DNA]</scope>
    <source>
        <strain evidence="1 2">KN-1</strain>
    </source>
</reference>
<organism evidence="1 2">
    <name type="scientific">Stygiolobus caldivivus</name>
    <dbReference type="NCBI Taxonomy" id="2824673"/>
    <lineage>
        <taxon>Archaea</taxon>
        <taxon>Thermoproteota</taxon>
        <taxon>Thermoprotei</taxon>
        <taxon>Sulfolobales</taxon>
        <taxon>Sulfolobaceae</taxon>
        <taxon>Stygiolobus</taxon>
    </lineage>
</organism>
<dbReference type="KEGG" id="csty:KN1_08560"/>
<sequence length="218" mass="25789">MATKVRIGKISKNEEEYYFAFDMGKWRQVRIKDKVWHSLRSVKYIEGVLDEEDGTLIKRVYKRSGKVFSVDYFVKKGDSLVDLECRSASEFNHQQIEVCRYDDITIYKYGENYFEDKESLLRYLTLQIRRDIEGKLGSERITLEAKLKGETEKAYLAVINKKEVWIPKSISEYADGKITLPLWYVKNNKLADTKEFEIKVDSEVKKYEDELSKIIFEL</sequence>
<evidence type="ECO:0000313" key="2">
    <source>
        <dbReference type="Proteomes" id="UP000825123"/>
    </source>
</evidence>
<dbReference type="GeneID" id="66162610"/>
<protein>
    <submittedName>
        <fullName evidence="1">Uncharacterized protein</fullName>
    </submittedName>
</protein>
<dbReference type="RefSeq" id="WP_221289575.1">
    <property type="nucleotide sequence ID" value="NZ_AP024597.1"/>
</dbReference>
<keyword evidence="2" id="KW-1185">Reference proteome</keyword>
<dbReference type="AlphaFoldDB" id="A0A8D5U5A9"/>
<dbReference type="EMBL" id="AP024597">
    <property type="protein sequence ID" value="BCU69559.1"/>
    <property type="molecule type" value="Genomic_DNA"/>
</dbReference>
<gene>
    <name evidence="1" type="ORF">KN1_08560</name>
</gene>
<evidence type="ECO:0000313" key="1">
    <source>
        <dbReference type="EMBL" id="BCU69559.1"/>
    </source>
</evidence>
<accession>A0A8D5U5A9</accession>
<dbReference type="Proteomes" id="UP000825123">
    <property type="component" value="Chromosome"/>
</dbReference>